<proteinExistence type="predicted"/>
<name>A0A699YDE2_HAELA</name>
<dbReference type="AlphaFoldDB" id="A0A699YDE2"/>
<organism evidence="2 3">
    <name type="scientific">Haematococcus lacustris</name>
    <name type="common">Green alga</name>
    <name type="synonym">Haematococcus pluvialis</name>
    <dbReference type="NCBI Taxonomy" id="44745"/>
    <lineage>
        <taxon>Eukaryota</taxon>
        <taxon>Viridiplantae</taxon>
        <taxon>Chlorophyta</taxon>
        <taxon>core chlorophytes</taxon>
        <taxon>Chlorophyceae</taxon>
        <taxon>CS clade</taxon>
        <taxon>Chlamydomonadales</taxon>
        <taxon>Haematococcaceae</taxon>
        <taxon>Haematococcus</taxon>
    </lineage>
</organism>
<gene>
    <name evidence="2" type="ORF">HaLaN_03018</name>
</gene>
<feature type="region of interest" description="Disordered" evidence="1">
    <location>
        <begin position="273"/>
        <end position="356"/>
    </location>
</feature>
<accession>A0A699YDE2</accession>
<keyword evidence="3" id="KW-1185">Reference proteome</keyword>
<evidence type="ECO:0000313" key="3">
    <source>
        <dbReference type="Proteomes" id="UP000485058"/>
    </source>
</evidence>
<dbReference type="Proteomes" id="UP000485058">
    <property type="component" value="Unassembled WGS sequence"/>
</dbReference>
<evidence type="ECO:0000313" key="2">
    <source>
        <dbReference type="EMBL" id="GFH08107.1"/>
    </source>
</evidence>
<feature type="region of interest" description="Disordered" evidence="1">
    <location>
        <begin position="156"/>
        <end position="181"/>
    </location>
</feature>
<protein>
    <submittedName>
        <fullName evidence="2">Uncharacterized protein</fullName>
    </submittedName>
</protein>
<comment type="caution">
    <text evidence="2">The sequence shown here is derived from an EMBL/GenBank/DDBJ whole genome shotgun (WGS) entry which is preliminary data.</text>
</comment>
<sequence>MQPHCPPAALVGGSPSPCAAQACEGTQAPTTPTDHIGKWHAQMLMLMLTQAYTHTRCSTHLLTHKLLASVVQLGWQRRHALAASQQASPDPGPVAAAPHSLQSLHTAHSHASVAGQLGAGQEMAHGDDVTLTPPRPSFLPAAACMAAQVRCAEGKAGEGGSQAGPEAAGLHWGGPPHTSFPAQQPQPPSTCCCTCVCPYFLLPSPTAAAAQVQQAAFDSIAQQEPQDSTGRFGERCAESEHSAIAQQSHTIVCFHGKPKLLEKATVLLNAHRVMAKDKRKGTTKHNKDPGKKQKASRSPQGKQRQERRDGWATSRRQVIKLPEATQQLSLPSPPRLPRPSQHHSQAGGWTGTAMQR</sequence>
<evidence type="ECO:0000256" key="1">
    <source>
        <dbReference type="SAM" id="MobiDB-lite"/>
    </source>
</evidence>
<reference evidence="2 3" key="1">
    <citation type="submission" date="2020-02" db="EMBL/GenBank/DDBJ databases">
        <title>Draft genome sequence of Haematococcus lacustris strain NIES-144.</title>
        <authorList>
            <person name="Morimoto D."/>
            <person name="Nakagawa S."/>
            <person name="Yoshida T."/>
            <person name="Sawayama S."/>
        </authorList>
    </citation>
    <scope>NUCLEOTIDE SEQUENCE [LARGE SCALE GENOMIC DNA]</scope>
    <source>
        <strain evidence="2 3">NIES-144</strain>
    </source>
</reference>
<dbReference type="EMBL" id="BLLF01000137">
    <property type="protein sequence ID" value="GFH08107.1"/>
    <property type="molecule type" value="Genomic_DNA"/>
</dbReference>